<gene>
    <name evidence="1" type="ORF">SAC06_02565</name>
</gene>
<dbReference type="AlphaFoldDB" id="A0AAU7VAL4"/>
<dbReference type="InterPro" id="IPR007739">
    <property type="entry name" value="RgpF"/>
</dbReference>
<protein>
    <submittedName>
        <fullName evidence="1">Rhamnan synthesis F family protein</fullName>
    </submittedName>
</protein>
<organism evidence="1">
    <name type="scientific">Scrofimicrobium appendicitidis</name>
    <dbReference type="NCBI Taxonomy" id="3079930"/>
    <lineage>
        <taxon>Bacteria</taxon>
        <taxon>Bacillati</taxon>
        <taxon>Actinomycetota</taxon>
        <taxon>Actinomycetes</taxon>
        <taxon>Actinomycetales</taxon>
        <taxon>Actinomycetaceae</taxon>
        <taxon>Scrofimicrobium</taxon>
    </lineage>
</organism>
<name>A0AAU7VAL4_9ACTO</name>
<dbReference type="KEGG" id="sapp:SAC06_02565"/>
<sequence>MRLPWERPAPVLSSPAAKLTVEAGDPASLSGPRIAVVSSWAATPEMSLSLSVYLRELCSYGYRVLVVSTAEFAEPLRWPHGLPDEVVVTRRQNLGYDFGSWAAGIAAYPAVRHAEHLLLTNDSLVGPFASIEPLVRRAESEADAVFMTESFQPVPHGQSFFVMLNGRALERPVLREFFQQITPQRNKDRVIRQYELPLRRVCEKAGLHTGTLFPADQIAAEHDNPTLVAWRAILFGGAPFLKRTVLLEPMFKQESIQMQQTVARTWQQRVSDWLPPANREQLPSWGRPVPTPASPRVWAYDVSAPREELGPVAEWTRVEVPVLGERRGRDLRQWWDDAWSGIEPGGQKVLLMVPEAWSQVTPEEVAQLRQWAVELGLDELEVWSPLRPVDFARTGELTPPEWVAGLVQTPPAGVLWPEPALSSGRGSLSRASGRVSYLRMMAGALLSTSTGPTTMVPGVYRPSETRAELLGFNLVEFSERNLQYWLRGAAAFAPTGFVLLFEY</sequence>
<dbReference type="EMBL" id="CP138335">
    <property type="protein sequence ID" value="XBW08458.1"/>
    <property type="molecule type" value="Genomic_DNA"/>
</dbReference>
<reference evidence="1" key="1">
    <citation type="submission" date="2023-11" db="EMBL/GenBank/DDBJ databases">
        <title>Scrofimicrobium hongkongense sp. nov., isolated from a patient with peritonitis.</title>
        <authorList>
            <person name="Lao H.Y."/>
            <person name="Wong A.Y.P."/>
            <person name="Ng T.L."/>
            <person name="Wong R.Y.L."/>
            <person name="Yau M.C.Y."/>
            <person name="Lam J.Y.W."/>
            <person name="Siu G.K.H."/>
        </authorList>
    </citation>
    <scope>NUCLEOTIDE SEQUENCE</scope>
    <source>
        <strain evidence="1">R131</strain>
    </source>
</reference>
<proteinExistence type="predicted"/>
<dbReference type="RefSeq" id="WP_350258657.1">
    <property type="nucleotide sequence ID" value="NZ_CP138335.1"/>
</dbReference>
<evidence type="ECO:0000313" key="1">
    <source>
        <dbReference type="EMBL" id="XBW08458.1"/>
    </source>
</evidence>
<accession>A0AAU7VAL4</accession>
<dbReference type="Pfam" id="PF05045">
    <property type="entry name" value="RgpF"/>
    <property type="match status" value="1"/>
</dbReference>